<feature type="compositionally biased region" description="Basic and acidic residues" evidence="1">
    <location>
        <begin position="202"/>
        <end position="217"/>
    </location>
</feature>
<evidence type="ECO:0000313" key="3">
    <source>
        <dbReference type="EMBL" id="CAG1846841.1"/>
    </source>
</evidence>
<dbReference type="AlphaFoldDB" id="A0A804JID6"/>
<dbReference type="CDD" id="cd23659">
    <property type="entry name" value="USP_At3g01520-like"/>
    <property type="match status" value="1"/>
</dbReference>
<dbReference type="PANTHER" id="PTHR31966">
    <property type="entry name" value="OS01G0783500 PROTEIN"/>
    <property type="match status" value="1"/>
</dbReference>
<reference evidence="3" key="1">
    <citation type="submission" date="2021-03" db="EMBL/GenBank/DDBJ databases">
        <authorList>
            <consortium name="Genoscope - CEA"/>
            <person name="William W."/>
        </authorList>
    </citation>
    <scope>NUCLEOTIDE SEQUENCE</scope>
    <source>
        <strain evidence="3">Doubled-haploid Pahang</strain>
    </source>
</reference>
<accession>A0A804JID6</accession>
<evidence type="ECO:0000259" key="2">
    <source>
        <dbReference type="Pfam" id="PF00582"/>
    </source>
</evidence>
<evidence type="ECO:0000313" key="4">
    <source>
        <dbReference type="EnsemblPlants" id="Ma06_p20450.1"/>
    </source>
</evidence>
<dbReference type="InterPro" id="IPR006015">
    <property type="entry name" value="Universal_stress_UspA"/>
</dbReference>
<sequence length="224" mass="24352">MEAQQTPPKSDRQGRPPAIEPSSPRFFLSAAAAASPGSHRRIAIAVDLSDVSANAVKWAVQNYLRPGDAVVLLHVRPPARCRRRSWRRTSTPSRPPRRRTSRSHLSSSRSTLSRDMCHEIERHGLSAVIMGSRGFGASRRSSKSRLGSVSDYCVHHCVCPVVVVRYPDDGAGSDASGAGGLLAPRVNGSALPVEEVELPPAPEEKQEYHDAVDEHKGQFQNPVV</sequence>
<dbReference type="Proteomes" id="UP000012960">
    <property type="component" value="Unplaced"/>
</dbReference>
<dbReference type="SUPFAM" id="SSF52402">
    <property type="entry name" value="Adenine nucleotide alpha hydrolases-like"/>
    <property type="match status" value="1"/>
</dbReference>
<dbReference type="EnsemblPlants" id="Ma06_t20450.1">
    <property type="protein sequence ID" value="Ma06_p20450.1"/>
    <property type="gene ID" value="Ma06_g20450"/>
</dbReference>
<protein>
    <submittedName>
        <fullName evidence="3">(wild Malaysian banana) hypothetical protein</fullName>
    </submittedName>
</protein>
<dbReference type="Gene3D" id="3.40.50.620">
    <property type="entry name" value="HUPs"/>
    <property type="match status" value="2"/>
</dbReference>
<feature type="domain" description="UspA" evidence="2">
    <location>
        <begin position="40"/>
        <end position="165"/>
    </location>
</feature>
<dbReference type="InParanoid" id="A0A804JID6"/>
<organism evidence="4 5">
    <name type="scientific">Musa acuminata subsp. malaccensis</name>
    <name type="common">Wild banana</name>
    <name type="synonym">Musa malaccensis</name>
    <dbReference type="NCBI Taxonomy" id="214687"/>
    <lineage>
        <taxon>Eukaryota</taxon>
        <taxon>Viridiplantae</taxon>
        <taxon>Streptophyta</taxon>
        <taxon>Embryophyta</taxon>
        <taxon>Tracheophyta</taxon>
        <taxon>Spermatophyta</taxon>
        <taxon>Magnoliopsida</taxon>
        <taxon>Liliopsida</taxon>
        <taxon>Zingiberales</taxon>
        <taxon>Musaceae</taxon>
        <taxon>Musa</taxon>
    </lineage>
</organism>
<gene>
    <name evidence="3" type="ORF">GSMUA_166360.1</name>
</gene>
<feature type="region of interest" description="Disordered" evidence="1">
    <location>
        <begin position="83"/>
        <end position="113"/>
    </location>
</feature>
<dbReference type="EMBL" id="HG996471">
    <property type="protein sequence ID" value="CAG1846841.1"/>
    <property type="molecule type" value="Genomic_DNA"/>
</dbReference>
<proteinExistence type="predicted"/>
<dbReference type="InterPro" id="IPR006016">
    <property type="entry name" value="UspA"/>
</dbReference>
<reference evidence="4" key="2">
    <citation type="submission" date="2021-05" db="UniProtKB">
        <authorList>
            <consortium name="EnsemblPlants"/>
        </authorList>
    </citation>
    <scope>IDENTIFICATION</scope>
    <source>
        <strain evidence="4">subsp. malaccensis</strain>
    </source>
</reference>
<dbReference type="PRINTS" id="PR01438">
    <property type="entry name" value="UNVRSLSTRESS"/>
</dbReference>
<dbReference type="Pfam" id="PF00582">
    <property type="entry name" value="Usp"/>
    <property type="match status" value="1"/>
</dbReference>
<dbReference type="InterPro" id="IPR014729">
    <property type="entry name" value="Rossmann-like_a/b/a_fold"/>
</dbReference>
<name>A0A804JID6_MUSAM</name>
<evidence type="ECO:0000256" key="1">
    <source>
        <dbReference type="SAM" id="MobiDB-lite"/>
    </source>
</evidence>
<feature type="region of interest" description="Disordered" evidence="1">
    <location>
        <begin position="1"/>
        <end position="24"/>
    </location>
</feature>
<feature type="region of interest" description="Disordered" evidence="1">
    <location>
        <begin position="191"/>
        <end position="224"/>
    </location>
</feature>
<dbReference type="PANTHER" id="PTHR31966:SF3">
    <property type="entry name" value="OS05G0501700 PROTEIN"/>
    <property type="match status" value="1"/>
</dbReference>
<keyword evidence="5" id="KW-1185">Reference proteome</keyword>
<feature type="compositionally biased region" description="Low complexity" evidence="1">
    <location>
        <begin position="103"/>
        <end position="113"/>
    </location>
</feature>
<dbReference type="InterPro" id="IPR044162">
    <property type="entry name" value="PHOS32/34"/>
</dbReference>
<evidence type="ECO:0000313" key="5">
    <source>
        <dbReference type="Proteomes" id="UP000012960"/>
    </source>
</evidence>
<dbReference type="Gramene" id="Ma06_t20450.1">
    <property type="protein sequence ID" value="Ma06_p20450.1"/>
    <property type="gene ID" value="Ma06_g20450"/>
</dbReference>